<dbReference type="EMBL" id="QROO01000029">
    <property type="protein sequence ID" value="RHL34299.1"/>
    <property type="molecule type" value="Genomic_DNA"/>
</dbReference>
<dbReference type="GO" id="GO:0016747">
    <property type="term" value="F:acyltransferase activity, transferring groups other than amino-acyl groups"/>
    <property type="evidence" value="ECO:0007669"/>
    <property type="project" value="InterPro"/>
</dbReference>
<organism evidence="3 4">
    <name type="scientific">Bacteroides xylanisolvens</name>
    <dbReference type="NCBI Taxonomy" id="371601"/>
    <lineage>
        <taxon>Bacteria</taxon>
        <taxon>Pseudomonadati</taxon>
        <taxon>Bacteroidota</taxon>
        <taxon>Bacteroidia</taxon>
        <taxon>Bacteroidales</taxon>
        <taxon>Bacteroidaceae</taxon>
        <taxon>Bacteroides</taxon>
    </lineage>
</organism>
<evidence type="ECO:0000259" key="2">
    <source>
        <dbReference type="Pfam" id="PF01757"/>
    </source>
</evidence>
<evidence type="ECO:0000313" key="4">
    <source>
        <dbReference type="Proteomes" id="UP000284495"/>
    </source>
</evidence>
<evidence type="ECO:0000256" key="1">
    <source>
        <dbReference type="SAM" id="Phobius"/>
    </source>
</evidence>
<accession>A0A415KDC9</accession>
<keyword evidence="1" id="KW-1133">Transmembrane helix</keyword>
<feature type="transmembrane region" description="Helical" evidence="1">
    <location>
        <begin position="12"/>
        <end position="31"/>
    </location>
</feature>
<proteinExistence type="predicted"/>
<dbReference type="RefSeq" id="WP_118219920.1">
    <property type="nucleotide sequence ID" value="NZ_JAQEAW010000026.1"/>
</dbReference>
<evidence type="ECO:0000313" key="3">
    <source>
        <dbReference type="EMBL" id="RHL34299.1"/>
    </source>
</evidence>
<feature type="transmembrane region" description="Helical" evidence="1">
    <location>
        <begin position="37"/>
        <end position="59"/>
    </location>
</feature>
<keyword evidence="1" id="KW-0812">Transmembrane</keyword>
<comment type="caution">
    <text evidence="3">The sequence shown here is derived from an EMBL/GenBank/DDBJ whole genome shotgun (WGS) entry which is preliminary data.</text>
</comment>
<dbReference type="AlphaFoldDB" id="A0A415KDC9"/>
<reference evidence="3 4" key="1">
    <citation type="submission" date="2018-08" db="EMBL/GenBank/DDBJ databases">
        <title>A genome reference for cultivated species of the human gut microbiota.</title>
        <authorList>
            <person name="Zou Y."/>
            <person name="Xue W."/>
            <person name="Luo G."/>
        </authorList>
    </citation>
    <scope>NUCLEOTIDE SEQUENCE [LARGE SCALE GENOMIC DNA]</scope>
    <source>
        <strain evidence="3 4">AF38-2</strain>
    </source>
</reference>
<dbReference type="Pfam" id="PF01757">
    <property type="entry name" value="Acyl_transf_3"/>
    <property type="match status" value="1"/>
</dbReference>
<gene>
    <name evidence="3" type="ORF">DW027_19455</name>
</gene>
<keyword evidence="1" id="KW-0472">Membrane</keyword>
<name>A0A415KDC9_9BACE</name>
<dbReference type="InterPro" id="IPR002656">
    <property type="entry name" value="Acyl_transf_3_dom"/>
</dbReference>
<sequence length="75" mass="8635">MKNCRLLYIDILKSLAILMVIMGHFAIYVFGITPSELVWSIIYSCHVPLFMFLSGYVLSKTPNFHKALKSIGYYI</sequence>
<protein>
    <submittedName>
        <fullName evidence="3">DUF1624 domain-containing protein</fullName>
    </submittedName>
</protein>
<dbReference type="Proteomes" id="UP000284495">
    <property type="component" value="Unassembled WGS sequence"/>
</dbReference>
<feature type="domain" description="Acyltransferase 3" evidence="2">
    <location>
        <begin position="7"/>
        <end position="63"/>
    </location>
</feature>